<evidence type="ECO:0000313" key="3">
    <source>
        <dbReference type="EMBL" id="COW10556.1"/>
    </source>
</evidence>
<dbReference type="EMBL" id="CSAE01000324">
    <property type="protein sequence ID" value="COW10556.1"/>
    <property type="molecule type" value="Genomic_DNA"/>
</dbReference>
<proteinExistence type="predicted"/>
<evidence type="ECO:0000313" key="2">
    <source>
        <dbReference type="EMBL" id="CFR91756.1"/>
    </source>
</evidence>
<reference evidence="4 5" key="2">
    <citation type="submission" date="2015-03" db="EMBL/GenBank/DDBJ databases">
        <authorList>
            <consortium name="Pathogen Informatics"/>
        </authorList>
    </citation>
    <scope>NUCLEOTIDE SEQUENCE [LARGE SCALE GENOMIC DNA]</scope>
    <source>
        <strain evidence="2 5">C09601061</strain>
        <strain evidence="4">K00500041</strain>
    </source>
</reference>
<protein>
    <submittedName>
        <fullName evidence="3">Uncharacterized protein</fullName>
    </submittedName>
</protein>
<evidence type="ECO:0000256" key="1">
    <source>
        <dbReference type="SAM" id="MobiDB-lite"/>
    </source>
</evidence>
<evidence type="ECO:0000313" key="4">
    <source>
        <dbReference type="Proteomes" id="UP000038802"/>
    </source>
</evidence>
<dbReference type="Proteomes" id="UP000038802">
    <property type="component" value="Unassembled WGS sequence"/>
</dbReference>
<reference evidence="3" key="1">
    <citation type="submission" date="2015-03" db="EMBL/GenBank/DDBJ databases">
        <authorList>
            <person name="Murphy D."/>
        </authorList>
    </citation>
    <scope>NUCLEOTIDE SEQUENCE [LARGE SCALE GENOMIC DNA]</scope>
    <source>
        <strain evidence="3">K00500041</strain>
    </source>
</reference>
<name>A0A0U0S815_MYCTX</name>
<accession>A0A0U0S815</accession>
<evidence type="ECO:0000313" key="5">
    <source>
        <dbReference type="Proteomes" id="UP000046680"/>
    </source>
</evidence>
<feature type="region of interest" description="Disordered" evidence="1">
    <location>
        <begin position="30"/>
        <end position="51"/>
    </location>
</feature>
<organism evidence="3 4">
    <name type="scientific">Mycobacterium tuberculosis</name>
    <dbReference type="NCBI Taxonomy" id="1773"/>
    <lineage>
        <taxon>Bacteria</taxon>
        <taxon>Bacillati</taxon>
        <taxon>Actinomycetota</taxon>
        <taxon>Actinomycetes</taxon>
        <taxon>Mycobacteriales</taxon>
        <taxon>Mycobacteriaceae</taxon>
        <taxon>Mycobacterium</taxon>
        <taxon>Mycobacterium tuberculosis complex</taxon>
    </lineage>
</organism>
<dbReference type="Proteomes" id="UP000046680">
    <property type="component" value="Unassembled WGS sequence"/>
</dbReference>
<sequence length="51" mass="5763">MPWRVTVASMHTSTLRMRFMTLISGCPTMPPAHWSQSRNPRTKNVALPALP</sequence>
<dbReference type="EMBL" id="CGCX01001265">
    <property type="protein sequence ID" value="CFR91756.1"/>
    <property type="molecule type" value="Genomic_DNA"/>
</dbReference>
<dbReference type="AlphaFoldDB" id="A0A0U0S815"/>
<gene>
    <name evidence="2" type="ORF">ERS007657_02937</name>
    <name evidence="3" type="ORF">ERS007703_02774</name>
</gene>